<sequence>MAERAAMRLLREQLEEAWSVNEHLVERIEELKSRLARYEKPKGQVGDHSTGATHLHTHDMPRQSARVFRWPKQPSNKRVIKIRDKVSDFDDEVITTPVRTVYRSAKPLDSSSSSDSGYSSPNRQNMTVPDILDDTIMSKFDSNTELNTTPTSKLQHRNATPAKISKPTIPNISPVPKPIRVEATSTGVRVSTRSSRPSSRRRIVKAVLPDETTVNQSGVISDSPARAKRQMFRI</sequence>
<feature type="region of interest" description="Disordered" evidence="1">
    <location>
        <begin position="40"/>
        <end position="61"/>
    </location>
</feature>
<evidence type="ECO:0000313" key="2">
    <source>
        <dbReference type="EMBL" id="PRT54959.1"/>
    </source>
</evidence>
<dbReference type="AlphaFoldDB" id="A0A2T0FJ44"/>
<feature type="compositionally biased region" description="Polar residues" evidence="1">
    <location>
        <begin position="142"/>
        <end position="153"/>
    </location>
</feature>
<protein>
    <submittedName>
        <fullName evidence="2">Uncharacterized protein</fullName>
    </submittedName>
</protein>
<feature type="region of interest" description="Disordered" evidence="1">
    <location>
        <begin position="105"/>
        <end position="130"/>
    </location>
</feature>
<accession>A0A2T0FJ44</accession>
<evidence type="ECO:0000313" key="3">
    <source>
        <dbReference type="Proteomes" id="UP000238350"/>
    </source>
</evidence>
<proteinExistence type="predicted"/>
<organism evidence="2 3">
    <name type="scientific">Wickerhamiella sorbophila</name>
    <dbReference type="NCBI Taxonomy" id="45607"/>
    <lineage>
        <taxon>Eukaryota</taxon>
        <taxon>Fungi</taxon>
        <taxon>Dikarya</taxon>
        <taxon>Ascomycota</taxon>
        <taxon>Saccharomycotina</taxon>
        <taxon>Dipodascomycetes</taxon>
        <taxon>Dipodascales</taxon>
        <taxon>Trichomonascaceae</taxon>
        <taxon>Wickerhamiella</taxon>
    </lineage>
</organism>
<feature type="region of interest" description="Disordered" evidence="1">
    <location>
        <begin position="142"/>
        <end position="177"/>
    </location>
</feature>
<dbReference type="Proteomes" id="UP000238350">
    <property type="component" value="Unassembled WGS sequence"/>
</dbReference>
<dbReference type="GeneID" id="36516327"/>
<dbReference type="EMBL" id="NDIQ01000021">
    <property type="protein sequence ID" value="PRT54959.1"/>
    <property type="molecule type" value="Genomic_DNA"/>
</dbReference>
<reference evidence="2 3" key="1">
    <citation type="submission" date="2017-04" db="EMBL/GenBank/DDBJ databases">
        <title>Genome sequencing of [Candida] sorbophila.</title>
        <authorList>
            <person name="Ahn J.O."/>
        </authorList>
    </citation>
    <scope>NUCLEOTIDE SEQUENCE [LARGE SCALE GENOMIC DNA]</scope>
    <source>
        <strain evidence="2 3">DS02</strain>
    </source>
</reference>
<evidence type="ECO:0000256" key="1">
    <source>
        <dbReference type="SAM" id="MobiDB-lite"/>
    </source>
</evidence>
<keyword evidence="3" id="KW-1185">Reference proteome</keyword>
<gene>
    <name evidence="2" type="ORF">B9G98_02579</name>
</gene>
<dbReference type="RefSeq" id="XP_024664904.1">
    <property type="nucleotide sequence ID" value="XM_024809136.1"/>
</dbReference>
<comment type="caution">
    <text evidence="2">The sequence shown here is derived from an EMBL/GenBank/DDBJ whole genome shotgun (WGS) entry which is preliminary data.</text>
</comment>
<name>A0A2T0FJ44_9ASCO</name>
<feature type="compositionally biased region" description="Low complexity" evidence="1">
    <location>
        <begin position="109"/>
        <end position="120"/>
    </location>
</feature>